<evidence type="ECO:0000256" key="1">
    <source>
        <dbReference type="SAM" id="SignalP"/>
    </source>
</evidence>
<dbReference type="EMBL" id="GBRH01233415">
    <property type="protein sequence ID" value="JAD64480.1"/>
    <property type="molecule type" value="Transcribed_RNA"/>
</dbReference>
<protein>
    <recommendedName>
        <fullName evidence="3">Secreted protein</fullName>
    </recommendedName>
</protein>
<feature type="chain" id="PRO_5002044277" description="Secreted protein" evidence="1">
    <location>
        <begin position="20"/>
        <end position="73"/>
    </location>
</feature>
<keyword evidence="1" id="KW-0732">Signal</keyword>
<feature type="signal peptide" evidence="1">
    <location>
        <begin position="1"/>
        <end position="19"/>
    </location>
</feature>
<proteinExistence type="predicted"/>
<evidence type="ECO:0000313" key="2">
    <source>
        <dbReference type="EMBL" id="JAD64480.1"/>
    </source>
</evidence>
<organism evidence="2">
    <name type="scientific">Arundo donax</name>
    <name type="common">Giant reed</name>
    <name type="synonym">Donax arundinaceus</name>
    <dbReference type="NCBI Taxonomy" id="35708"/>
    <lineage>
        <taxon>Eukaryota</taxon>
        <taxon>Viridiplantae</taxon>
        <taxon>Streptophyta</taxon>
        <taxon>Embryophyta</taxon>
        <taxon>Tracheophyta</taxon>
        <taxon>Spermatophyta</taxon>
        <taxon>Magnoliopsida</taxon>
        <taxon>Liliopsida</taxon>
        <taxon>Poales</taxon>
        <taxon>Poaceae</taxon>
        <taxon>PACMAD clade</taxon>
        <taxon>Arundinoideae</taxon>
        <taxon>Arundineae</taxon>
        <taxon>Arundo</taxon>
    </lineage>
</organism>
<reference evidence="2" key="1">
    <citation type="submission" date="2014-09" db="EMBL/GenBank/DDBJ databases">
        <authorList>
            <person name="Magalhaes I.L.F."/>
            <person name="Oliveira U."/>
            <person name="Santos F.R."/>
            <person name="Vidigal T.H.D.A."/>
            <person name="Brescovit A.D."/>
            <person name="Santos A.J."/>
        </authorList>
    </citation>
    <scope>NUCLEOTIDE SEQUENCE</scope>
    <source>
        <tissue evidence="2">Shoot tissue taken approximately 20 cm above the soil surface</tissue>
    </source>
</reference>
<reference evidence="2" key="2">
    <citation type="journal article" date="2015" name="Data Brief">
        <title>Shoot transcriptome of the giant reed, Arundo donax.</title>
        <authorList>
            <person name="Barrero R.A."/>
            <person name="Guerrero F.D."/>
            <person name="Moolhuijzen P."/>
            <person name="Goolsby J.A."/>
            <person name="Tidwell J."/>
            <person name="Bellgard S.E."/>
            <person name="Bellgard M.I."/>
        </authorList>
    </citation>
    <scope>NUCLEOTIDE SEQUENCE</scope>
    <source>
        <tissue evidence="2">Shoot tissue taken approximately 20 cm above the soil surface</tissue>
    </source>
</reference>
<evidence type="ECO:0008006" key="3">
    <source>
        <dbReference type="Google" id="ProtNLM"/>
    </source>
</evidence>
<dbReference type="AlphaFoldDB" id="A0A0A9BTH6"/>
<name>A0A0A9BTH6_ARUDO</name>
<accession>A0A0A9BTH6</accession>
<sequence>MFATVSFVDLLPFLASTWSSEPCRNYSPSYFHGGFLFSPPGKALHACVFLGISCSTTRQQHVFCAVRFLGDPT</sequence>